<dbReference type="RefSeq" id="WP_267849295.1">
    <property type="nucleotide sequence ID" value="NZ_JAPMXC010000010.1"/>
</dbReference>
<feature type="coiled-coil region" evidence="5">
    <location>
        <begin position="307"/>
        <end position="334"/>
    </location>
</feature>
<dbReference type="SMART" id="SM00387">
    <property type="entry name" value="HATPase_c"/>
    <property type="match status" value="1"/>
</dbReference>
<dbReference type="PROSITE" id="PS50109">
    <property type="entry name" value="HIS_KIN"/>
    <property type="match status" value="1"/>
</dbReference>
<reference evidence="9" key="1">
    <citation type="submission" date="2022-11" db="EMBL/GenBank/DDBJ databases">
        <title>Robbsia betulipollinis sp. nov., isolated from pollen of birch (Betula pendula).</title>
        <authorList>
            <person name="Shi H."/>
            <person name="Ambika Manirajan B."/>
            <person name="Ratering S."/>
            <person name="Geissler-Plaum R."/>
            <person name="Schnell S."/>
        </authorList>
    </citation>
    <scope>NUCLEOTIDE SEQUENCE</scope>
    <source>
        <strain evidence="9">Bb-Pol-6</strain>
    </source>
</reference>
<organism evidence="9 10">
    <name type="scientific">Robbsia betulipollinis</name>
    <dbReference type="NCBI Taxonomy" id="2981849"/>
    <lineage>
        <taxon>Bacteria</taxon>
        <taxon>Pseudomonadati</taxon>
        <taxon>Pseudomonadota</taxon>
        <taxon>Betaproteobacteria</taxon>
        <taxon>Burkholderiales</taxon>
        <taxon>Burkholderiaceae</taxon>
        <taxon>Robbsia</taxon>
    </lineage>
</organism>
<dbReference type="PROSITE" id="PS50110">
    <property type="entry name" value="RESPONSE_REGULATORY"/>
    <property type="match status" value="1"/>
</dbReference>
<evidence type="ECO:0000313" key="9">
    <source>
        <dbReference type="EMBL" id="MCY0389393.1"/>
    </source>
</evidence>
<evidence type="ECO:0000256" key="4">
    <source>
        <dbReference type="PROSITE-ProRule" id="PRU00169"/>
    </source>
</evidence>
<dbReference type="SMART" id="SM00388">
    <property type="entry name" value="HisKA"/>
    <property type="match status" value="1"/>
</dbReference>
<dbReference type="InterPro" id="IPR005467">
    <property type="entry name" value="His_kinase_dom"/>
</dbReference>
<name>A0ABT3ZS63_9BURK</name>
<dbReference type="InterPro" id="IPR003661">
    <property type="entry name" value="HisK_dim/P_dom"/>
</dbReference>
<feature type="domain" description="Histidine kinase" evidence="7">
    <location>
        <begin position="343"/>
        <end position="566"/>
    </location>
</feature>
<evidence type="ECO:0000256" key="3">
    <source>
        <dbReference type="ARBA" id="ARBA00022553"/>
    </source>
</evidence>
<dbReference type="SUPFAM" id="SSF52172">
    <property type="entry name" value="CheY-like"/>
    <property type="match status" value="1"/>
</dbReference>
<gene>
    <name evidence="9" type="ORF">OVY01_19800</name>
</gene>
<protein>
    <recommendedName>
        <fullName evidence="2">histidine kinase</fullName>
        <ecNumber evidence="2">2.7.13.3</ecNumber>
    </recommendedName>
</protein>
<feature type="domain" description="Response regulatory" evidence="8">
    <location>
        <begin position="592"/>
        <end position="708"/>
    </location>
</feature>
<dbReference type="CDD" id="cd00082">
    <property type="entry name" value="HisKA"/>
    <property type="match status" value="1"/>
</dbReference>
<dbReference type="InterPro" id="IPR011006">
    <property type="entry name" value="CheY-like_superfamily"/>
</dbReference>
<accession>A0ABT3ZS63</accession>
<feature type="region of interest" description="Disordered" evidence="6">
    <location>
        <begin position="138"/>
        <end position="166"/>
    </location>
</feature>
<dbReference type="Gene3D" id="1.10.287.130">
    <property type="match status" value="1"/>
</dbReference>
<feature type="modified residue" description="4-aspartylphosphate" evidence="4">
    <location>
        <position position="642"/>
    </location>
</feature>
<dbReference type="Pfam" id="PF00072">
    <property type="entry name" value="Response_reg"/>
    <property type="match status" value="1"/>
</dbReference>
<dbReference type="NCBIfam" id="TIGR00229">
    <property type="entry name" value="sensory_box"/>
    <property type="match status" value="1"/>
</dbReference>
<evidence type="ECO:0000256" key="1">
    <source>
        <dbReference type="ARBA" id="ARBA00000085"/>
    </source>
</evidence>
<dbReference type="Pfam" id="PF02518">
    <property type="entry name" value="HATPase_c"/>
    <property type="match status" value="1"/>
</dbReference>
<dbReference type="Proteomes" id="UP001082899">
    <property type="component" value="Unassembled WGS sequence"/>
</dbReference>
<dbReference type="InterPro" id="IPR035965">
    <property type="entry name" value="PAS-like_dom_sf"/>
</dbReference>
<dbReference type="InterPro" id="IPR000014">
    <property type="entry name" value="PAS"/>
</dbReference>
<comment type="catalytic activity">
    <reaction evidence="1">
        <text>ATP + protein L-histidine = ADP + protein N-phospho-L-histidine.</text>
        <dbReference type="EC" id="2.7.13.3"/>
    </reaction>
</comment>
<dbReference type="EC" id="2.7.13.3" evidence="2"/>
<dbReference type="Pfam" id="PF00512">
    <property type="entry name" value="HisKA"/>
    <property type="match status" value="1"/>
</dbReference>
<dbReference type="InterPro" id="IPR036890">
    <property type="entry name" value="HATPase_C_sf"/>
</dbReference>
<dbReference type="PANTHER" id="PTHR43065:SF42">
    <property type="entry name" value="TWO-COMPONENT SENSOR PPRA"/>
    <property type="match status" value="1"/>
</dbReference>
<keyword evidence="3 4" id="KW-0597">Phosphoprotein</keyword>
<keyword evidence="5" id="KW-0175">Coiled coil</keyword>
<dbReference type="Pfam" id="PF08448">
    <property type="entry name" value="PAS_4"/>
    <property type="match status" value="1"/>
</dbReference>
<dbReference type="SUPFAM" id="SSF47384">
    <property type="entry name" value="Homodimeric domain of signal transducing histidine kinase"/>
    <property type="match status" value="1"/>
</dbReference>
<evidence type="ECO:0000256" key="2">
    <source>
        <dbReference type="ARBA" id="ARBA00012438"/>
    </source>
</evidence>
<dbReference type="EMBL" id="JAPMXC010000010">
    <property type="protein sequence ID" value="MCY0389393.1"/>
    <property type="molecule type" value="Genomic_DNA"/>
</dbReference>
<dbReference type="SMART" id="SM00448">
    <property type="entry name" value="REC"/>
    <property type="match status" value="1"/>
</dbReference>
<evidence type="ECO:0000313" key="10">
    <source>
        <dbReference type="Proteomes" id="UP001082899"/>
    </source>
</evidence>
<dbReference type="InterPro" id="IPR003594">
    <property type="entry name" value="HATPase_dom"/>
</dbReference>
<dbReference type="Gene3D" id="3.30.450.20">
    <property type="entry name" value="PAS domain"/>
    <property type="match status" value="2"/>
</dbReference>
<sequence length="710" mass="76861">MTLPELDYAGIFDVSPNPYLILDLRLNVVGANRAYLASTGCDLSDLLGRRAWDVFPADAETRERSIASCERAIRTRRVDIMAPQRDDGPRVQATGDEAGKRYWCVTHTPLLGRDGAVTAVLQHPVDVTERERLRNIVGATRGDGAPPAPAPAQSGMAPRVPGSHEANPAIQEESDRLRGLFEQAPSFMAIVRGRNHCFELTNRSYTQLIGGRKVIGLPVREALSELKGQVFFDLLDKVYASGQPFVGKGIEVWFENGAGEDGDRQRRIIDFVYQPILTPDGAVSGIFVEGNDVTDSHDATRALHDLMQTLELRVEQRTTELRSTEEKLHQAQKMEAVGQLTGGLAHDFNNLLTVISGSLEILRRRVEAGRLDAIGRYTDAAQGAARRAGALTQRLLAFSRRQALDPKPTDVNGLVVGMEEMIRHTVGPDIAVDIAADPDLPLTLVDPGQLENALLNLCINARDAMPDGGRLVIAAGCRQSDGVDDADEMPAGDYVSLCVGDTGVGMTPETQARAYEPFFTTKPMGEGTGLGLSMIYGFALQSGGQVRIDSTVGIGTRVWLYLPRYHGTAEVPTAPSAPPMGAEPVHSARGERILLVEDDVFIRSLAAEVLRDSGYEVLEAGNGREALHLLRLAHRLDLLVTDVGLPGGMNGRQIADASRALRHGLKVLFITGYAANKALGDGQLEPGMEVLTKPFDMEDLSRRVRGLIGG</sequence>
<dbReference type="InterPro" id="IPR001789">
    <property type="entry name" value="Sig_transdc_resp-reg_receiver"/>
</dbReference>
<keyword evidence="10" id="KW-1185">Reference proteome</keyword>
<evidence type="ECO:0000256" key="5">
    <source>
        <dbReference type="SAM" id="Coils"/>
    </source>
</evidence>
<dbReference type="Gene3D" id="3.30.565.10">
    <property type="entry name" value="Histidine kinase-like ATPase, C-terminal domain"/>
    <property type="match status" value="1"/>
</dbReference>
<proteinExistence type="predicted"/>
<dbReference type="PANTHER" id="PTHR43065">
    <property type="entry name" value="SENSOR HISTIDINE KINASE"/>
    <property type="match status" value="1"/>
</dbReference>
<dbReference type="InterPro" id="IPR013656">
    <property type="entry name" value="PAS_4"/>
</dbReference>
<evidence type="ECO:0000259" key="7">
    <source>
        <dbReference type="PROSITE" id="PS50109"/>
    </source>
</evidence>
<dbReference type="SUPFAM" id="SSF55874">
    <property type="entry name" value="ATPase domain of HSP90 chaperone/DNA topoisomerase II/histidine kinase"/>
    <property type="match status" value="1"/>
</dbReference>
<dbReference type="PRINTS" id="PR00344">
    <property type="entry name" value="BCTRLSENSOR"/>
</dbReference>
<evidence type="ECO:0000256" key="6">
    <source>
        <dbReference type="SAM" id="MobiDB-lite"/>
    </source>
</evidence>
<evidence type="ECO:0000259" key="8">
    <source>
        <dbReference type="PROSITE" id="PS50110"/>
    </source>
</evidence>
<dbReference type="SUPFAM" id="SSF55785">
    <property type="entry name" value="PYP-like sensor domain (PAS domain)"/>
    <property type="match status" value="2"/>
</dbReference>
<dbReference type="InterPro" id="IPR004358">
    <property type="entry name" value="Sig_transdc_His_kin-like_C"/>
</dbReference>
<dbReference type="SMART" id="SM00091">
    <property type="entry name" value="PAS"/>
    <property type="match status" value="2"/>
</dbReference>
<dbReference type="InterPro" id="IPR036097">
    <property type="entry name" value="HisK_dim/P_sf"/>
</dbReference>
<comment type="caution">
    <text evidence="9">The sequence shown here is derived from an EMBL/GenBank/DDBJ whole genome shotgun (WGS) entry which is preliminary data.</text>
</comment>
<dbReference type="Gene3D" id="3.40.50.2300">
    <property type="match status" value="1"/>
</dbReference>
<dbReference type="CDD" id="cd00130">
    <property type="entry name" value="PAS"/>
    <property type="match status" value="1"/>
</dbReference>